<gene>
    <name evidence="1" type="ORF">B0H64DRAFT_393425</name>
</gene>
<dbReference type="AlphaFoldDB" id="A0AAE0LUM6"/>
<evidence type="ECO:0000313" key="2">
    <source>
        <dbReference type="Proteomes" id="UP001278766"/>
    </source>
</evidence>
<sequence length="283" mass="32519">MSIPVGPGDLVMLVKGLWKLAEILQGGAEESFRRCAKTYKRFALLSSSLNELIDNNESLQRNEFFNNARRGIDRMLRNYFKGIRKFERYLGRGRVDEGLLRAIAKLRWVRHSDMLEELREELEFRFAMVSPFVAMFSPNCTIRILHGTPTVPGNVPRGNHFVLEDARRIRWAVYFSDAPDWNHFHRLLGEQIFPKQDRGHSFINSKSYVLRNISTSQNILPGSPGVKLLRGVINPDDRMEMNVIVPYDDEDTDLCPRCGTERGADGSSSLEVSWYVNLRGMLP</sequence>
<evidence type="ECO:0000313" key="1">
    <source>
        <dbReference type="EMBL" id="KAK3297935.1"/>
    </source>
</evidence>
<dbReference type="EMBL" id="JAUEPN010000003">
    <property type="protein sequence ID" value="KAK3297935.1"/>
    <property type="molecule type" value="Genomic_DNA"/>
</dbReference>
<reference evidence="1" key="2">
    <citation type="submission" date="2023-06" db="EMBL/GenBank/DDBJ databases">
        <authorList>
            <consortium name="Lawrence Berkeley National Laboratory"/>
            <person name="Haridas S."/>
            <person name="Hensen N."/>
            <person name="Bonometti L."/>
            <person name="Westerberg I."/>
            <person name="Brannstrom I.O."/>
            <person name="Guillou S."/>
            <person name="Cros-Aarteil S."/>
            <person name="Calhoun S."/>
            <person name="Kuo A."/>
            <person name="Mondo S."/>
            <person name="Pangilinan J."/>
            <person name="Riley R."/>
            <person name="Labutti K."/>
            <person name="Andreopoulos B."/>
            <person name="Lipzen A."/>
            <person name="Chen C."/>
            <person name="Yanf M."/>
            <person name="Daum C."/>
            <person name="Ng V."/>
            <person name="Clum A."/>
            <person name="Steindorff A."/>
            <person name="Ohm R."/>
            <person name="Martin F."/>
            <person name="Silar P."/>
            <person name="Natvig D."/>
            <person name="Lalanne C."/>
            <person name="Gautier V."/>
            <person name="Ament-Velasquez S.L."/>
            <person name="Kruys A."/>
            <person name="Hutchinson M.I."/>
            <person name="Powell A.J."/>
            <person name="Barry K."/>
            <person name="Miller A.N."/>
            <person name="Grigoriev I.V."/>
            <person name="Debuchy R."/>
            <person name="Gladieux P."/>
            <person name="Thoren M.H."/>
            <person name="Johannesson H."/>
        </authorList>
    </citation>
    <scope>NUCLEOTIDE SEQUENCE</scope>
    <source>
        <strain evidence="1">CBS 168.71</strain>
    </source>
</reference>
<dbReference type="RefSeq" id="XP_062661449.1">
    <property type="nucleotide sequence ID" value="XM_062803641.1"/>
</dbReference>
<dbReference type="Proteomes" id="UP001278766">
    <property type="component" value="Unassembled WGS sequence"/>
</dbReference>
<name>A0AAE0LUM6_9PEZI</name>
<reference evidence="1" key="1">
    <citation type="journal article" date="2023" name="Mol. Phylogenet. Evol.">
        <title>Genome-scale phylogeny and comparative genomics of the fungal order Sordariales.</title>
        <authorList>
            <person name="Hensen N."/>
            <person name="Bonometti L."/>
            <person name="Westerberg I."/>
            <person name="Brannstrom I.O."/>
            <person name="Guillou S."/>
            <person name="Cros-Aarteil S."/>
            <person name="Calhoun S."/>
            <person name="Haridas S."/>
            <person name="Kuo A."/>
            <person name="Mondo S."/>
            <person name="Pangilinan J."/>
            <person name="Riley R."/>
            <person name="LaButti K."/>
            <person name="Andreopoulos B."/>
            <person name="Lipzen A."/>
            <person name="Chen C."/>
            <person name="Yan M."/>
            <person name="Daum C."/>
            <person name="Ng V."/>
            <person name="Clum A."/>
            <person name="Steindorff A."/>
            <person name="Ohm R.A."/>
            <person name="Martin F."/>
            <person name="Silar P."/>
            <person name="Natvig D.O."/>
            <person name="Lalanne C."/>
            <person name="Gautier V."/>
            <person name="Ament-Velasquez S.L."/>
            <person name="Kruys A."/>
            <person name="Hutchinson M.I."/>
            <person name="Powell A.J."/>
            <person name="Barry K."/>
            <person name="Miller A.N."/>
            <person name="Grigoriev I.V."/>
            <person name="Debuchy R."/>
            <person name="Gladieux P."/>
            <person name="Hiltunen Thoren M."/>
            <person name="Johannesson H."/>
        </authorList>
    </citation>
    <scope>NUCLEOTIDE SEQUENCE</scope>
    <source>
        <strain evidence="1">CBS 168.71</strain>
    </source>
</reference>
<keyword evidence="2" id="KW-1185">Reference proteome</keyword>
<organism evidence="1 2">
    <name type="scientific">Chaetomium fimeti</name>
    <dbReference type="NCBI Taxonomy" id="1854472"/>
    <lineage>
        <taxon>Eukaryota</taxon>
        <taxon>Fungi</taxon>
        <taxon>Dikarya</taxon>
        <taxon>Ascomycota</taxon>
        <taxon>Pezizomycotina</taxon>
        <taxon>Sordariomycetes</taxon>
        <taxon>Sordariomycetidae</taxon>
        <taxon>Sordariales</taxon>
        <taxon>Chaetomiaceae</taxon>
        <taxon>Chaetomium</taxon>
    </lineage>
</organism>
<proteinExistence type="predicted"/>
<comment type="caution">
    <text evidence="1">The sequence shown here is derived from an EMBL/GenBank/DDBJ whole genome shotgun (WGS) entry which is preliminary data.</text>
</comment>
<accession>A0AAE0LUM6</accession>
<dbReference type="GeneID" id="87840589"/>
<protein>
    <submittedName>
        <fullName evidence="1">Uncharacterized protein</fullName>
    </submittedName>
</protein>